<dbReference type="InterPro" id="IPR000073">
    <property type="entry name" value="AB_hydrolase_1"/>
</dbReference>
<gene>
    <name evidence="2" type="ORF">ACFYXQ_11890</name>
</gene>
<sequence>MTSARSRYFSNRRCSRRSICRRRSRELLRWRRVIGSLSRRYRVICPDVRGLGWSEGSSSGYTLERLAQDVTRTSFGTVAGCGRRCRHCTSMERTTLSRKVFRTAIASMPRICGSK</sequence>
<dbReference type="Pfam" id="PF00561">
    <property type="entry name" value="Abhydrolase_1"/>
    <property type="match status" value="1"/>
</dbReference>
<accession>A0ABW6RYL9</accession>
<proteinExistence type="predicted"/>
<dbReference type="EMBL" id="JBIAQY010000003">
    <property type="protein sequence ID" value="MFF3568463.1"/>
    <property type="molecule type" value="Genomic_DNA"/>
</dbReference>
<comment type="caution">
    <text evidence="2">The sequence shown here is derived from an EMBL/GenBank/DDBJ whole genome shotgun (WGS) entry which is preliminary data.</text>
</comment>
<dbReference type="Gene3D" id="3.40.50.1820">
    <property type="entry name" value="alpha/beta hydrolase"/>
    <property type="match status" value="1"/>
</dbReference>
<reference evidence="2 3" key="1">
    <citation type="submission" date="2024-10" db="EMBL/GenBank/DDBJ databases">
        <title>The Natural Products Discovery Center: Release of the First 8490 Sequenced Strains for Exploring Actinobacteria Biosynthetic Diversity.</title>
        <authorList>
            <person name="Kalkreuter E."/>
            <person name="Kautsar S.A."/>
            <person name="Yang D."/>
            <person name="Bader C.D."/>
            <person name="Teijaro C.N."/>
            <person name="Fluegel L."/>
            <person name="Davis C.M."/>
            <person name="Simpson J.R."/>
            <person name="Lauterbach L."/>
            <person name="Steele A.D."/>
            <person name="Gui C."/>
            <person name="Meng S."/>
            <person name="Li G."/>
            <person name="Viehrig K."/>
            <person name="Ye F."/>
            <person name="Su P."/>
            <person name="Kiefer A.F."/>
            <person name="Nichols A."/>
            <person name="Cepeda A.J."/>
            <person name="Yan W."/>
            <person name="Fan B."/>
            <person name="Jiang Y."/>
            <person name="Adhikari A."/>
            <person name="Zheng C.-J."/>
            <person name="Schuster L."/>
            <person name="Cowan T.M."/>
            <person name="Smanski M.J."/>
            <person name="Chevrette M.G."/>
            <person name="De Carvalho L.P.S."/>
            <person name="Shen B."/>
        </authorList>
    </citation>
    <scope>NUCLEOTIDE SEQUENCE [LARGE SCALE GENOMIC DNA]</scope>
    <source>
        <strain evidence="2 3">NPDC002593</strain>
    </source>
</reference>
<name>A0ABW6RYL9_9NOCA</name>
<feature type="domain" description="AB hydrolase-1" evidence="1">
    <location>
        <begin position="30"/>
        <end position="71"/>
    </location>
</feature>
<dbReference type="SUPFAM" id="SSF53474">
    <property type="entry name" value="alpha/beta-Hydrolases"/>
    <property type="match status" value="1"/>
</dbReference>
<dbReference type="GO" id="GO:0016787">
    <property type="term" value="F:hydrolase activity"/>
    <property type="evidence" value="ECO:0007669"/>
    <property type="project" value="UniProtKB-KW"/>
</dbReference>
<protein>
    <submittedName>
        <fullName evidence="2">Alpha/beta fold hydrolase</fullName>
    </submittedName>
</protein>
<evidence type="ECO:0000313" key="3">
    <source>
        <dbReference type="Proteomes" id="UP001601992"/>
    </source>
</evidence>
<dbReference type="Proteomes" id="UP001601992">
    <property type="component" value="Unassembled WGS sequence"/>
</dbReference>
<evidence type="ECO:0000313" key="2">
    <source>
        <dbReference type="EMBL" id="MFF3568463.1"/>
    </source>
</evidence>
<dbReference type="RefSeq" id="WP_373282011.1">
    <property type="nucleotide sequence ID" value="NZ_JBIAQY010000003.1"/>
</dbReference>
<keyword evidence="2" id="KW-0378">Hydrolase</keyword>
<organism evidence="2 3">
    <name type="scientific">Nocardia jiangxiensis</name>
    <dbReference type="NCBI Taxonomy" id="282685"/>
    <lineage>
        <taxon>Bacteria</taxon>
        <taxon>Bacillati</taxon>
        <taxon>Actinomycetota</taxon>
        <taxon>Actinomycetes</taxon>
        <taxon>Mycobacteriales</taxon>
        <taxon>Nocardiaceae</taxon>
        <taxon>Nocardia</taxon>
    </lineage>
</organism>
<dbReference type="InterPro" id="IPR029058">
    <property type="entry name" value="AB_hydrolase_fold"/>
</dbReference>
<evidence type="ECO:0000259" key="1">
    <source>
        <dbReference type="Pfam" id="PF00561"/>
    </source>
</evidence>
<keyword evidence="3" id="KW-1185">Reference proteome</keyword>